<dbReference type="SMART" id="SM00387">
    <property type="entry name" value="HATPase_c"/>
    <property type="match status" value="1"/>
</dbReference>
<dbReference type="InterPro" id="IPR052162">
    <property type="entry name" value="Sensor_kinase/Photoreceptor"/>
</dbReference>
<dbReference type="InterPro" id="IPR036097">
    <property type="entry name" value="HisK_dim/P_sf"/>
</dbReference>
<accession>A0A160IK15</accession>
<proteinExistence type="predicted"/>
<evidence type="ECO:0000256" key="8">
    <source>
        <dbReference type="ARBA" id="ARBA00023012"/>
    </source>
</evidence>
<protein>
    <recommendedName>
        <fullName evidence="2">histidine kinase</fullName>
        <ecNumber evidence="2">2.7.13.3</ecNumber>
    </recommendedName>
</protein>
<dbReference type="PROSITE" id="PS50112">
    <property type="entry name" value="PAS"/>
    <property type="match status" value="2"/>
</dbReference>
<evidence type="ECO:0000256" key="1">
    <source>
        <dbReference type="ARBA" id="ARBA00000085"/>
    </source>
</evidence>
<dbReference type="CDD" id="cd00082">
    <property type="entry name" value="HisKA"/>
    <property type="match status" value="1"/>
</dbReference>
<dbReference type="GO" id="GO:0005524">
    <property type="term" value="F:ATP binding"/>
    <property type="evidence" value="ECO:0007669"/>
    <property type="project" value="UniProtKB-KW"/>
</dbReference>
<dbReference type="SMART" id="SM00086">
    <property type="entry name" value="PAC"/>
    <property type="match status" value="2"/>
</dbReference>
<evidence type="ECO:0000256" key="7">
    <source>
        <dbReference type="ARBA" id="ARBA00022840"/>
    </source>
</evidence>
<dbReference type="KEGG" id="fpn:ABE65_004925"/>
<dbReference type="InterPro" id="IPR035965">
    <property type="entry name" value="PAS-like_dom_sf"/>
</dbReference>
<dbReference type="InterPro" id="IPR000700">
    <property type="entry name" value="PAS-assoc_C"/>
</dbReference>
<evidence type="ECO:0000259" key="11">
    <source>
        <dbReference type="PROSITE" id="PS50113"/>
    </source>
</evidence>
<keyword evidence="7" id="KW-0067">ATP-binding</keyword>
<dbReference type="RefSeq" id="WP_066391975.1">
    <property type="nucleotide sequence ID" value="NZ_CP015378.1"/>
</dbReference>
<organism evidence="12 13">
    <name type="scientific">Fictibacillus phosphorivorans</name>
    <dbReference type="NCBI Taxonomy" id="1221500"/>
    <lineage>
        <taxon>Bacteria</taxon>
        <taxon>Bacillati</taxon>
        <taxon>Bacillota</taxon>
        <taxon>Bacilli</taxon>
        <taxon>Bacillales</taxon>
        <taxon>Fictibacillaceae</taxon>
        <taxon>Fictibacillus</taxon>
    </lineage>
</organism>
<evidence type="ECO:0000256" key="4">
    <source>
        <dbReference type="ARBA" id="ARBA00022679"/>
    </source>
</evidence>
<dbReference type="InterPro" id="IPR004358">
    <property type="entry name" value="Sig_transdc_His_kin-like_C"/>
</dbReference>
<dbReference type="InterPro" id="IPR005467">
    <property type="entry name" value="His_kinase_dom"/>
</dbReference>
<evidence type="ECO:0000313" key="12">
    <source>
        <dbReference type="EMBL" id="ANC76187.1"/>
    </source>
</evidence>
<feature type="domain" description="PAC" evidence="11">
    <location>
        <begin position="332"/>
        <end position="384"/>
    </location>
</feature>
<dbReference type="SMART" id="SM00091">
    <property type="entry name" value="PAS"/>
    <property type="match status" value="3"/>
</dbReference>
<keyword evidence="13" id="KW-1185">Reference proteome</keyword>
<dbReference type="AlphaFoldDB" id="A0A160IK15"/>
<reference evidence="12 13" key="1">
    <citation type="submission" date="2016-04" db="EMBL/GenBank/DDBJ databases">
        <title>Complete genome sequence of Fictibacillus phosphorivorans G25-29, a strain toxic to nematodes.</title>
        <authorList>
            <person name="Zheng Z."/>
        </authorList>
    </citation>
    <scope>NUCLEOTIDE SEQUENCE [LARGE SCALE GENOMIC DNA]</scope>
    <source>
        <strain evidence="12 13">G25-29</strain>
    </source>
</reference>
<dbReference type="Proteomes" id="UP000076623">
    <property type="component" value="Chromosome"/>
</dbReference>
<dbReference type="InterPro" id="IPR013655">
    <property type="entry name" value="PAS_fold_3"/>
</dbReference>
<dbReference type="Gene3D" id="3.30.450.20">
    <property type="entry name" value="PAS domain"/>
    <property type="match status" value="3"/>
</dbReference>
<evidence type="ECO:0000259" key="9">
    <source>
        <dbReference type="PROSITE" id="PS50109"/>
    </source>
</evidence>
<comment type="catalytic activity">
    <reaction evidence="1">
        <text>ATP + protein L-histidine = ADP + protein N-phospho-L-histidine.</text>
        <dbReference type="EC" id="2.7.13.3"/>
    </reaction>
</comment>
<dbReference type="InterPro" id="IPR036890">
    <property type="entry name" value="HATPase_C_sf"/>
</dbReference>
<dbReference type="PANTHER" id="PTHR43304">
    <property type="entry name" value="PHYTOCHROME-LIKE PROTEIN CPH1"/>
    <property type="match status" value="1"/>
</dbReference>
<evidence type="ECO:0000256" key="6">
    <source>
        <dbReference type="ARBA" id="ARBA00022777"/>
    </source>
</evidence>
<dbReference type="Pfam" id="PF13426">
    <property type="entry name" value="PAS_9"/>
    <property type="match status" value="1"/>
</dbReference>
<dbReference type="Gene3D" id="1.10.287.130">
    <property type="match status" value="1"/>
</dbReference>
<keyword evidence="3" id="KW-0597">Phosphoprotein</keyword>
<dbReference type="SUPFAM" id="SSF55785">
    <property type="entry name" value="PYP-like sensor domain (PAS domain)"/>
    <property type="match status" value="3"/>
</dbReference>
<dbReference type="InterPro" id="IPR001610">
    <property type="entry name" value="PAC"/>
</dbReference>
<dbReference type="EC" id="2.7.13.3" evidence="2"/>
<keyword evidence="6" id="KW-0418">Kinase</keyword>
<evidence type="ECO:0000256" key="3">
    <source>
        <dbReference type="ARBA" id="ARBA00022553"/>
    </source>
</evidence>
<evidence type="ECO:0000313" key="13">
    <source>
        <dbReference type="Proteomes" id="UP000076623"/>
    </source>
</evidence>
<dbReference type="Pfam" id="PF02518">
    <property type="entry name" value="HATPase_c"/>
    <property type="match status" value="1"/>
</dbReference>
<keyword evidence="5" id="KW-0547">Nucleotide-binding</keyword>
<feature type="domain" description="Histidine kinase" evidence="9">
    <location>
        <begin position="397"/>
        <end position="606"/>
    </location>
</feature>
<keyword evidence="4" id="KW-0808">Transferase</keyword>
<dbReference type="NCBIfam" id="TIGR00229">
    <property type="entry name" value="sensory_box"/>
    <property type="match status" value="3"/>
</dbReference>
<name>A0A160IK15_9BACL</name>
<keyword evidence="8" id="KW-0902">Two-component regulatory system</keyword>
<dbReference type="Gene3D" id="3.30.565.10">
    <property type="entry name" value="Histidine kinase-like ATPase, C-terminal domain"/>
    <property type="match status" value="1"/>
</dbReference>
<dbReference type="InterPro" id="IPR003661">
    <property type="entry name" value="HisK_dim/P_dom"/>
</dbReference>
<gene>
    <name evidence="12" type="ORF">ABE65_004925</name>
</gene>
<dbReference type="InterPro" id="IPR013656">
    <property type="entry name" value="PAS_4"/>
</dbReference>
<dbReference type="STRING" id="1221500.ABE65_004925"/>
<dbReference type="PANTHER" id="PTHR43304:SF1">
    <property type="entry name" value="PAC DOMAIN-CONTAINING PROTEIN"/>
    <property type="match status" value="1"/>
</dbReference>
<dbReference type="PRINTS" id="PR00344">
    <property type="entry name" value="BCTRLSENSOR"/>
</dbReference>
<feature type="domain" description="PAC" evidence="11">
    <location>
        <begin position="208"/>
        <end position="258"/>
    </location>
</feature>
<dbReference type="InterPro" id="IPR000014">
    <property type="entry name" value="PAS"/>
</dbReference>
<evidence type="ECO:0000259" key="10">
    <source>
        <dbReference type="PROSITE" id="PS50112"/>
    </source>
</evidence>
<dbReference type="Pfam" id="PF08447">
    <property type="entry name" value="PAS_3"/>
    <property type="match status" value="1"/>
</dbReference>
<evidence type="ECO:0000256" key="5">
    <source>
        <dbReference type="ARBA" id="ARBA00022741"/>
    </source>
</evidence>
<dbReference type="SUPFAM" id="SSF55874">
    <property type="entry name" value="ATPase domain of HSP90 chaperone/DNA topoisomerase II/histidine kinase"/>
    <property type="match status" value="1"/>
</dbReference>
<dbReference type="Pfam" id="PF08448">
    <property type="entry name" value="PAS_4"/>
    <property type="match status" value="1"/>
</dbReference>
<feature type="domain" description="PAS" evidence="10">
    <location>
        <begin position="135"/>
        <end position="205"/>
    </location>
</feature>
<dbReference type="GO" id="GO:0000155">
    <property type="term" value="F:phosphorelay sensor kinase activity"/>
    <property type="evidence" value="ECO:0007669"/>
    <property type="project" value="InterPro"/>
</dbReference>
<dbReference type="SUPFAM" id="SSF47384">
    <property type="entry name" value="Homodimeric domain of signal transducing histidine kinase"/>
    <property type="match status" value="1"/>
</dbReference>
<dbReference type="Pfam" id="PF00512">
    <property type="entry name" value="HisKA"/>
    <property type="match status" value="1"/>
</dbReference>
<dbReference type="PROSITE" id="PS50113">
    <property type="entry name" value="PAC"/>
    <property type="match status" value="2"/>
</dbReference>
<dbReference type="PROSITE" id="PS50109">
    <property type="entry name" value="HIS_KIN"/>
    <property type="match status" value="1"/>
</dbReference>
<sequence length="606" mass="68624">METSDGQVLRDSLFINQMKTYANQFEHSETPFLIQKNRTWVYVNPAARKILEAEEDIIGQPIWNNLPNDLHSLVEERIKTCDMGIAPKPSEQTWITQKGNLVRLEVIGFPLLFSSHATQIIIRNLTQQHLEKKETLDHLKLITENMIDIIGIVSREGIFTYLTPSYFLVTGYTEVEAIGTTPFNLVHPEDRDRVIREFTRMILEHVPVTIEYRYLKKDGVYIWLESKGTPINHKNNQSAIVASRDITKRKQAEAALRKNEFKHRIILDHSNDLICSVDTDGTYLYASLSYKSILGIEPNLLIGTNALNCVHMEDHESVGEYIKSVAALENPLPLIYRKMHASGHPVLLEGKGMPMVSDEGEIEGIVFISRDITEKKKADEYIRNSEKLAVLGELAAGVAHEIRNPLTSIKGLFSLMKNSEIDQSKLFLYNDVICDELNRIESIVNEFMALAKPDATQYRKKVNIIQLLQDTVMLLTSEANLYNVEIRLLFKEKDLFVSCEKNQIKQVFVNVIKNAIEAMNNGGILTIAIEETADQKVKLIFVDNGIGIEEERLKSIGVPFFTNKEKGIGLGLTVSNKIITEHKGDLKVESYPGKGTTVSITLQKTE</sequence>
<feature type="domain" description="PAS" evidence="10">
    <location>
        <begin position="259"/>
        <end position="329"/>
    </location>
</feature>
<dbReference type="InterPro" id="IPR003594">
    <property type="entry name" value="HATPase_dom"/>
</dbReference>
<dbReference type="CDD" id="cd00130">
    <property type="entry name" value="PAS"/>
    <property type="match status" value="3"/>
</dbReference>
<dbReference type="EMBL" id="CP015378">
    <property type="protein sequence ID" value="ANC76187.1"/>
    <property type="molecule type" value="Genomic_DNA"/>
</dbReference>
<evidence type="ECO:0000256" key="2">
    <source>
        <dbReference type="ARBA" id="ARBA00012438"/>
    </source>
</evidence>
<dbReference type="SMART" id="SM00388">
    <property type="entry name" value="HisKA"/>
    <property type="match status" value="1"/>
</dbReference>